<dbReference type="PROSITE" id="PS50404">
    <property type="entry name" value="GST_NTER"/>
    <property type="match status" value="1"/>
</dbReference>
<dbReference type="InterPro" id="IPR036249">
    <property type="entry name" value="Thioredoxin-like_sf"/>
</dbReference>
<dbReference type="Proteomes" id="UP000095342">
    <property type="component" value="Chromosome"/>
</dbReference>
<dbReference type="GO" id="GO:0004364">
    <property type="term" value="F:glutathione transferase activity"/>
    <property type="evidence" value="ECO:0007669"/>
    <property type="project" value="TreeGrafter"/>
</dbReference>
<reference evidence="2 3" key="1">
    <citation type="submission" date="2016-09" db="EMBL/GenBank/DDBJ databases">
        <title>Acidihalobacter prosperus V6 (DSM14174).</title>
        <authorList>
            <person name="Khaleque H.N."/>
            <person name="Ramsay J.P."/>
            <person name="Murphy R.J.T."/>
            <person name="Kaksonen A.H."/>
            <person name="Boxall N.J."/>
            <person name="Watkin E.L.J."/>
        </authorList>
    </citation>
    <scope>NUCLEOTIDE SEQUENCE [LARGE SCALE GENOMIC DNA]</scope>
    <source>
        <strain evidence="2 3">V6</strain>
    </source>
</reference>
<dbReference type="CDD" id="cd03194">
    <property type="entry name" value="GST_C_3"/>
    <property type="match status" value="1"/>
</dbReference>
<dbReference type="GO" id="GO:0016034">
    <property type="term" value="F:maleylacetoacetate isomerase activity"/>
    <property type="evidence" value="ECO:0007669"/>
    <property type="project" value="TreeGrafter"/>
</dbReference>
<name>A0A1D8KCB3_9GAMM</name>
<evidence type="ECO:0000313" key="3">
    <source>
        <dbReference type="Proteomes" id="UP000095342"/>
    </source>
</evidence>
<dbReference type="InterPro" id="IPR036282">
    <property type="entry name" value="Glutathione-S-Trfase_C_sf"/>
</dbReference>
<dbReference type="CDD" id="cd03043">
    <property type="entry name" value="GST_N_1"/>
    <property type="match status" value="1"/>
</dbReference>
<dbReference type="Gene3D" id="1.20.1050.10">
    <property type="match status" value="1"/>
</dbReference>
<dbReference type="SUPFAM" id="SSF52833">
    <property type="entry name" value="Thioredoxin-like"/>
    <property type="match status" value="1"/>
</dbReference>
<dbReference type="InterPro" id="IPR004045">
    <property type="entry name" value="Glutathione_S-Trfase_N"/>
</dbReference>
<dbReference type="PANTHER" id="PTHR42673:SF4">
    <property type="entry name" value="MALEYLACETOACETATE ISOMERASE"/>
    <property type="match status" value="1"/>
</dbReference>
<dbReference type="RefSeq" id="WP_070074129.1">
    <property type="nucleotide sequence ID" value="NZ_CP017448.1"/>
</dbReference>
<dbReference type="KEGG" id="aaeo:BJI67_11995"/>
<protein>
    <submittedName>
        <fullName evidence="2">Glutathione S-transferase</fullName>
    </submittedName>
</protein>
<dbReference type="SUPFAM" id="SSF47616">
    <property type="entry name" value="GST C-terminal domain-like"/>
    <property type="match status" value="1"/>
</dbReference>
<dbReference type="GO" id="GO:0006559">
    <property type="term" value="P:L-phenylalanine catabolic process"/>
    <property type="evidence" value="ECO:0007669"/>
    <property type="project" value="TreeGrafter"/>
</dbReference>
<evidence type="ECO:0000313" key="2">
    <source>
        <dbReference type="EMBL" id="AOV18605.1"/>
    </source>
</evidence>
<dbReference type="GO" id="GO:0006749">
    <property type="term" value="P:glutathione metabolic process"/>
    <property type="evidence" value="ECO:0007669"/>
    <property type="project" value="TreeGrafter"/>
</dbReference>
<feature type="domain" description="GST N-terminal" evidence="1">
    <location>
        <begin position="4"/>
        <end position="84"/>
    </location>
</feature>
<dbReference type="PANTHER" id="PTHR42673">
    <property type="entry name" value="MALEYLACETOACETATE ISOMERASE"/>
    <property type="match status" value="1"/>
</dbReference>
<keyword evidence="3" id="KW-1185">Reference proteome</keyword>
<gene>
    <name evidence="2" type="ORF">BJI67_11995</name>
</gene>
<proteinExistence type="predicted"/>
<keyword evidence="2" id="KW-0808">Transferase</keyword>
<dbReference type="AlphaFoldDB" id="A0A1D8KCB3"/>
<dbReference type="Gene3D" id="3.40.30.10">
    <property type="entry name" value="Glutaredoxin"/>
    <property type="match status" value="1"/>
</dbReference>
<dbReference type="EMBL" id="CP017448">
    <property type="protein sequence ID" value="AOV18605.1"/>
    <property type="molecule type" value="Genomic_DNA"/>
</dbReference>
<accession>A0A1D8KCB3</accession>
<evidence type="ECO:0000259" key="1">
    <source>
        <dbReference type="PROSITE" id="PS50404"/>
    </source>
</evidence>
<sequence>MSELKLVIGNKNYSSWSLRPWLLLRRHGLRFEEIRVPLYTPEYAERVAGLSPSGKVPVLHHGPLAVWDSLAICEYVSEQLLDGRGWPADPEARAVARSVSAEMHAGFQAVRTYLPMNLRGRFRWRSPGPEIEAEVARITGLWTDCRARFGGLGPWLFGGFTIADAMYVPVALRFSVYNTPLEGVAAEYVHTCLADEHVREWCEGAYRETEELPQFEARELWEPMPGGYSG</sequence>
<dbReference type="Pfam" id="PF13409">
    <property type="entry name" value="GST_N_2"/>
    <property type="match status" value="1"/>
</dbReference>
<organism evidence="2 3">
    <name type="scientific">Acidihalobacter aeolianus</name>
    <dbReference type="NCBI Taxonomy" id="2792603"/>
    <lineage>
        <taxon>Bacteria</taxon>
        <taxon>Pseudomonadati</taxon>
        <taxon>Pseudomonadota</taxon>
        <taxon>Gammaproteobacteria</taxon>
        <taxon>Chromatiales</taxon>
        <taxon>Ectothiorhodospiraceae</taxon>
        <taxon>Acidihalobacter</taxon>
    </lineage>
</organism>